<dbReference type="AlphaFoldDB" id="A0A1Y6B9P4"/>
<dbReference type="InterPro" id="IPR025512">
    <property type="entry name" value="DUF4399"/>
</dbReference>
<sequence>MTRRLALTLSGALFGALLTLPAAAADRTKAPEGARVYIISPADGAVVSSPVTVLFGAEGIGVAPAGVDKPKTGHHHLIIDADVPPLDEPIPSDAHHRHFGGGQTQATIDLPPGKHRLFLMMGDMNHMPFDPPVMSQPITITVK</sequence>
<dbReference type="EMBL" id="FWZX01000002">
    <property type="protein sequence ID" value="SME98282.1"/>
    <property type="molecule type" value="Genomic_DNA"/>
</dbReference>
<keyword evidence="1" id="KW-0732">Signal</keyword>
<proteinExistence type="predicted"/>
<dbReference type="Proteomes" id="UP000192917">
    <property type="component" value="Unassembled WGS sequence"/>
</dbReference>
<reference evidence="3 4" key="1">
    <citation type="submission" date="2017-04" db="EMBL/GenBank/DDBJ databases">
        <authorList>
            <person name="Afonso C.L."/>
            <person name="Miller P.J."/>
            <person name="Scott M.A."/>
            <person name="Spackman E."/>
            <person name="Goraichik I."/>
            <person name="Dimitrov K.M."/>
            <person name="Suarez D.L."/>
            <person name="Swayne D.E."/>
        </authorList>
    </citation>
    <scope>NUCLEOTIDE SEQUENCE [LARGE SCALE GENOMIC DNA]</scope>
    <source>
        <strain evidence="3 4">USBA 355</strain>
    </source>
</reference>
<gene>
    <name evidence="3" type="ORF">SAMN05428998_102153</name>
</gene>
<keyword evidence="4" id="KW-1185">Reference proteome</keyword>
<feature type="chain" id="PRO_5013391654" description="DUF4399 domain-containing protein" evidence="1">
    <location>
        <begin position="25"/>
        <end position="143"/>
    </location>
</feature>
<dbReference type="RefSeq" id="WP_085121228.1">
    <property type="nucleotide sequence ID" value="NZ_FWZX01000002.1"/>
</dbReference>
<dbReference type="Pfam" id="PF14347">
    <property type="entry name" value="DUF4399"/>
    <property type="match status" value="1"/>
</dbReference>
<evidence type="ECO:0000259" key="2">
    <source>
        <dbReference type="Pfam" id="PF14347"/>
    </source>
</evidence>
<evidence type="ECO:0000313" key="4">
    <source>
        <dbReference type="Proteomes" id="UP000192917"/>
    </source>
</evidence>
<feature type="signal peptide" evidence="1">
    <location>
        <begin position="1"/>
        <end position="24"/>
    </location>
</feature>
<evidence type="ECO:0000313" key="3">
    <source>
        <dbReference type="EMBL" id="SME98282.1"/>
    </source>
</evidence>
<feature type="domain" description="DUF4399" evidence="2">
    <location>
        <begin position="53"/>
        <end position="143"/>
    </location>
</feature>
<protein>
    <recommendedName>
        <fullName evidence="2">DUF4399 domain-containing protein</fullName>
    </recommendedName>
</protein>
<dbReference type="STRING" id="560819.SAMN05428998_102153"/>
<name>A0A1Y6B9P4_9PROT</name>
<evidence type="ECO:0000256" key="1">
    <source>
        <dbReference type="SAM" id="SignalP"/>
    </source>
</evidence>
<organism evidence="3 4">
    <name type="scientific">Tistlia consotensis USBA 355</name>
    <dbReference type="NCBI Taxonomy" id="560819"/>
    <lineage>
        <taxon>Bacteria</taxon>
        <taxon>Pseudomonadati</taxon>
        <taxon>Pseudomonadota</taxon>
        <taxon>Alphaproteobacteria</taxon>
        <taxon>Rhodospirillales</taxon>
        <taxon>Rhodovibrionaceae</taxon>
        <taxon>Tistlia</taxon>
    </lineage>
</organism>
<accession>A0A1Y6B9P4</accession>